<accession>A0AA88XGL0</accession>
<keyword evidence="2" id="KW-1185">Reference proteome</keyword>
<dbReference type="SUPFAM" id="SSF57501">
    <property type="entry name" value="Cystine-knot cytokines"/>
    <property type="match status" value="1"/>
</dbReference>
<dbReference type="PANTHER" id="PTHR39940:SF1">
    <property type="entry name" value="PROTHORACICOTROPIC HORMONE, ISOFORM F"/>
    <property type="match status" value="1"/>
</dbReference>
<dbReference type="PANTHER" id="PTHR39940">
    <property type="entry name" value="PROTHORACICOTROPIC HORMONE, ISOFORM F"/>
    <property type="match status" value="1"/>
</dbReference>
<dbReference type="InterPro" id="IPR052876">
    <property type="entry name" value="Insect_Hormone_Regulators"/>
</dbReference>
<dbReference type="Gene3D" id="2.10.90.10">
    <property type="entry name" value="Cystine-knot cytokines"/>
    <property type="match status" value="1"/>
</dbReference>
<gene>
    <name evidence="1" type="ORF">FSP39_021736</name>
</gene>
<reference evidence="1" key="1">
    <citation type="submission" date="2019-08" db="EMBL/GenBank/DDBJ databases">
        <title>The improved chromosome-level genome for the pearl oyster Pinctada fucata martensii using PacBio sequencing and Hi-C.</title>
        <authorList>
            <person name="Zheng Z."/>
        </authorList>
    </citation>
    <scope>NUCLEOTIDE SEQUENCE</scope>
    <source>
        <strain evidence="1">ZZ-2019</strain>
        <tissue evidence="1">Adductor muscle</tissue>
    </source>
</reference>
<evidence type="ECO:0000313" key="1">
    <source>
        <dbReference type="EMBL" id="KAK3084940.1"/>
    </source>
</evidence>
<dbReference type="GO" id="GO:0005102">
    <property type="term" value="F:signaling receptor binding"/>
    <property type="evidence" value="ECO:0007669"/>
    <property type="project" value="TreeGrafter"/>
</dbReference>
<evidence type="ECO:0000313" key="2">
    <source>
        <dbReference type="Proteomes" id="UP001186944"/>
    </source>
</evidence>
<protein>
    <recommendedName>
        <fullName evidence="3">Protein trunk</fullName>
    </recommendedName>
</protein>
<dbReference type="EMBL" id="VSWD01000013">
    <property type="protein sequence ID" value="KAK3084940.1"/>
    <property type="molecule type" value="Genomic_DNA"/>
</dbReference>
<dbReference type="InterPro" id="IPR029034">
    <property type="entry name" value="Cystine-knot_cytokine"/>
</dbReference>
<sequence>MVFITGINADYSVPFSLIELIGKRQSTRQINNELSYEINDEPKMIEPFSPDVQLPWSCDLATHWRDLGEGHHPRHIREERCLNSTCWYGHYRCQQVTYPAKILVRNFINANDGKLPQELRADWRFQSHDISVGCICSR</sequence>
<comment type="caution">
    <text evidence="1">The sequence shown here is derived from an EMBL/GenBank/DDBJ whole genome shotgun (WGS) entry which is preliminary data.</text>
</comment>
<organism evidence="1 2">
    <name type="scientific">Pinctada imbricata</name>
    <name type="common">Atlantic pearl-oyster</name>
    <name type="synonym">Pinctada martensii</name>
    <dbReference type="NCBI Taxonomy" id="66713"/>
    <lineage>
        <taxon>Eukaryota</taxon>
        <taxon>Metazoa</taxon>
        <taxon>Spiralia</taxon>
        <taxon>Lophotrochozoa</taxon>
        <taxon>Mollusca</taxon>
        <taxon>Bivalvia</taxon>
        <taxon>Autobranchia</taxon>
        <taxon>Pteriomorphia</taxon>
        <taxon>Pterioida</taxon>
        <taxon>Pterioidea</taxon>
        <taxon>Pteriidae</taxon>
        <taxon>Pinctada</taxon>
    </lineage>
</organism>
<dbReference type="AlphaFoldDB" id="A0AA88XGL0"/>
<dbReference type="Proteomes" id="UP001186944">
    <property type="component" value="Unassembled WGS sequence"/>
</dbReference>
<proteinExistence type="predicted"/>
<evidence type="ECO:0008006" key="3">
    <source>
        <dbReference type="Google" id="ProtNLM"/>
    </source>
</evidence>
<name>A0AA88XGL0_PINIB</name>